<evidence type="ECO:0000313" key="13">
    <source>
        <dbReference type="Proteomes" id="UP001259982"/>
    </source>
</evidence>
<reference evidence="12 13" key="1">
    <citation type="submission" date="2023-09" db="EMBL/GenBank/DDBJ databases">
        <authorList>
            <person name="Rey-Velasco X."/>
        </authorList>
    </citation>
    <scope>NUCLEOTIDE SEQUENCE [LARGE SCALE GENOMIC DNA]</scope>
    <source>
        <strain evidence="12 13">P385</strain>
    </source>
</reference>
<evidence type="ECO:0000256" key="9">
    <source>
        <dbReference type="ARBA" id="ARBA00049893"/>
    </source>
</evidence>
<evidence type="ECO:0000256" key="11">
    <source>
        <dbReference type="SAM" id="MobiDB-lite"/>
    </source>
</evidence>
<comment type="catalytic activity">
    <reaction evidence="7">
        <text>adenosine + H2O + H(+) = inosine + NH4(+)</text>
        <dbReference type="Rhea" id="RHEA:24408"/>
        <dbReference type="ChEBI" id="CHEBI:15377"/>
        <dbReference type="ChEBI" id="CHEBI:15378"/>
        <dbReference type="ChEBI" id="CHEBI:16335"/>
        <dbReference type="ChEBI" id="CHEBI:17596"/>
        <dbReference type="ChEBI" id="CHEBI:28938"/>
        <dbReference type="EC" id="3.5.4.4"/>
    </reaction>
    <physiologicalReaction direction="left-to-right" evidence="7">
        <dbReference type="Rhea" id="RHEA:24409"/>
    </physiologicalReaction>
</comment>
<evidence type="ECO:0000256" key="4">
    <source>
        <dbReference type="ARBA" id="ARBA00022723"/>
    </source>
</evidence>
<dbReference type="Pfam" id="PF02578">
    <property type="entry name" value="Cu-oxidase_4"/>
    <property type="match status" value="1"/>
</dbReference>
<evidence type="ECO:0000256" key="8">
    <source>
        <dbReference type="ARBA" id="ARBA00048968"/>
    </source>
</evidence>
<dbReference type="InterPro" id="IPR011324">
    <property type="entry name" value="Cytotoxic_necrot_fac-like_cat"/>
</dbReference>
<protein>
    <recommendedName>
        <fullName evidence="10">Purine nucleoside phosphorylase</fullName>
    </recommendedName>
</protein>
<evidence type="ECO:0000256" key="3">
    <source>
        <dbReference type="ARBA" id="ARBA00022679"/>
    </source>
</evidence>
<dbReference type="PANTHER" id="PTHR30616:SF2">
    <property type="entry name" value="PURINE NUCLEOSIDE PHOSPHORYLASE LACC1"/>
    <property type="match status" value="1"/>
</dbReference>
<evidence type="ECO:0000256" key="7">
    <source>
        <dbReference type="ARBA" id="ARBA00047989"/>
    </source>
</evidence>
<dbReference type="Proteomes" id="UP001259982">
    <property type="component" value="Unassembled WGS sequence"/>
</dbReference>
<comment type="catalytic activity">
    <reaction evidence="1">
        <text>inosine + phosphate = alpha-D-ribose 1-phosphate + hypoxanthine</text>
        <dbReference type="Rhea" id="RHEA:27646"/>
        <dbReference type="ChEBI" id="CHEBI:17368"/>
        <dbReference type="ChEBI" id="CHEBI:17596"/>
        <dbReference type="ChEBI" id="CHEBI:43474"/>
        <dbReference type="ChEBI" id="CHEBI:57720"/>
        <dbReference type="EC" id="2.4.2.1"/>
    </reaction>
    <physiologicalReaction direction="left-to-right" evidence="1">
        <dbReference type="Rhea" id="RHEA:27647"/>
    </physiologicalReaction>
</comment>
<dbReference type="InterPro" id="IPR038371">
    <property type="entry name" value="Cu_polyphenol_OxRdtase_sf"/>
</dbReference>
<dbReference type="Gene3D" id="3.60.140.10">
    <property type="entry name" value="CNF1/YfiH-like putative cysteine hydrolases"/>
    <property type="match status" value="1"/>
</dbReference>
<proteinExistence type="inferred from homology"/>
<dbReference type="EMBL" id="JAVRHY010000003">
    <property type="protein sequence ID" value="MDT0617616.1"/>
    <property type="molecule type" value="Genomic_DNA"/>
</dbReference>
<dbReference type="CDD" id="cd16833">
    <property type="entry name" value="YfiH"/>
    <property type="match status" value="1"/>
</dbReference>
<sequence>MTRDDFLPADWPAPARVRAGTSLRSGGVSQGPWRSLNLGGHTNDDPAAVAENRTRLRGCLELPAEPAWLQQVHGIDVADAAAGPGQTADAAVARGPGAVCVVLTADCLPVLFCDRDGERVAAAHAGWRGLADGVLAATVAALDVDPASLMAWLGPAIGPGAFEVGPEVRDAFLQREPTHELAFRPGATAGKYLGDLYALARGELAAAGVTAVFGGGLCTVSDPARFYSYRRDGVTGRMASVIWLE</sequence>
<dbReference type="RefSeq" id="WP_311657478.1">
    <property type="nucleotide sequence ID" value="NZ_JAVRHY010000003.1"/>
</dbReference>
<evidence type="ECO:0000256" key="6">
    <source>
        <dbReference type="ARBA" id="ARBA00022833"/>
    </source>
</evidence>
<dbReference type="SUPFAM" id="SSF64438">
    <property type="entry name" value="CNF1/YfiH-like putative cysteine hydrolases"/>
    <property type="match status" value="1"/>
</dbReference>
<accession>A0ABU3B593</accession>
<comment type="catalytic activity">
    <reaction evidence="8">
        <text>adenosine + phosphate = alpha-D-ribose 1-phosphate + adenine</text>
        <dbReference type="Rhea" id="RHEA:27642"/>
        <dbReference type="ChEBI" id="CHEBI:16335"/>
        <dbReference type="ChEBI" id="CHEBI:16708"/>
        <dbReference type="ChEBI" id="CHEBI:43474"/>
        <dbReference type="ChEBI" id="CHEBI:57720"/>
        <dbReference type="EC" id="2.4.2.1"/>
    </reaction>
    <physiologicalReaction direction="left-to-right" evidence="8">
        <dbReference type="Rhea" id="RHEA:27643"/>
    </physiologicalReaction>
</comment>
<comment type="catalytic activity">
    <reaction evidence="9">
        <text>S-methyl-5'-thioadenosine + phosphate = 5-(methylsulfanyl)-alpha-D-ribose 1-phosphate + adenine</text>
        <dbReference type="Rhea" id="RHEA:11852"/>
        <dbReference type="ChEBI" id="CHEBI:16708"/>
        <dbReference type="ChEBI" id="CHEBI:17509"/>
        <dbReference type="ChEBI" id="CHEBI:43474"/>
        <dbReference type="ChEBI" id="CHEBI:58533"/>
        <dbReference type="EC" id="2.4.2.28"/>
    </reaction>
    <physiologicalReaction direction="left-to-right" evidence="9">
        <dbReference type="Rhea" id="RHEA:11853"/>
    </physiologicalReaction>
</comment>
<evidence type="ECO:0000256" key="1">
    <source>
        <dbReference type="ARBA" id="ARBA00000553"/>
    </source>
</evidence>
<gene>
    <name evidence="12" type="primary">pgeF</name>
    <name evidence="12" type="ORF">RM531_03945</name>
</gene>
<evidence type="ECO:0000256" key="5">
    <source>
        <dbReference type="ARBA" id="ARBA00022801"/>
    </source>
</evidence>
<organism evidence="12 13">
    <name type="scientific">Spectribacter acetivorans</name>
    <dbReference type="NCBI Taxonomy" id="3075603"/>
    <lineage>
        <taxon>Bacteria</taxon>
        <taxon>Pseudomonadati</taxon>
        <taxon>Pseudomonadota</taxon>
        <taxon>Gammaproteobacteria</taxon>
        <taxon>Salinisphaerales</taxon>
        <taxon>Salinisphaeraceae</taxon>
        <taxon>Spectribacter</taxon>
    </lineage>
</organism>
<dbReference type="InterPro" id="IPR003730">
    <property type="entry name" value="Cu_polyphenol_OxRdtase"/>
</dbReference>
<comment type="similarity">
    <text evidence="2 10">Belongs to the purine nucleoside phosphorylase YfiH/LACC1 family.</text>
</comment>
<keyword evidence="13" id="KW-1185">Reference proteome</keyword>
<dbReference type="PANTHER" id="PTHR30616">
    <property type="entry name" value="UNCHARACTERIZED PROTEIN YFIH"/>
    <property type="match status" value="1"/>
</dbReference>
<keyword evidence="5" id="KW-0378">Hydrolase</keyword>
<keyword evidence="4" id="KW-0479">Metal-binding</keyword>
<evidence type="ECO:0000256" key="10">
    <source>
        <dbReference type="RuleBase" id="RU361274"/>
    </source>
</evidence>
<dbReference type="NCBIfam" id="TIGR00726">
    <property type="entry name" value="peptidoglycan editing factor PgeF"/>
    <property type="match status" value="1"/>
</dbReference>
<keyword evidence="3" id="KW-0808">Transferase</keyword>
<evidence type="ECO:0000256" key="2">
    <source>
        <dbReference type="ARBA" id="ARBA00007353"/>
    </source>
</evidence>
<comment type="caution">
    <text evidence="12">The sequence shown here is derived from an EMBL/GenBank/DDBJ whole genome shotgun (WGS) entry which is preliminary data.</text>
</comment>
<feature type="region of interest" description="Disordered" evidence="11">
    <location>
        <begin position="21"/>
        <end position="46"/>
    </location>
</feature>
<name>A0ABU3B593_9GAMM</name>
<keyword evidence="6" id="KW-0862">Zinc</keyword>
<evidence type="ECO:0000313" key="12">
    <source>
        <dbReference type="EMBL" id="MDT0617616.1"/>
    </source>
</evidence>